<dbReference type="EMBL" id="FR719196">
    <property type="protein sequence ID" value="CBX81949.1"/>
    <property type="molecule type" value="Genomic_DNA"/>
</dbReference>
<dbReference type="AlphaFoldDB" id="E5B8Z3"/>
<proteinExistence type="predicted"/>
<sequence length="42" mass="4751">MPATAPLLRFPTSLNMRAAGRDKHYPVALRVADEKSSLRQRQ</sequence>
<gene>
    <name evidence="1" type="ORF">EAIL5_3129</name>
</gene>
<evidence type="ECO:0000313" key="1">
    <source>
        <dbReference type="EMBL" id="CBX81949.1"/>
    </source>
</evidence>
<accession>E5B8Z3</accession>
<reference evidence="1" key="1">
    <citation type="journal article" date="2011" name="J. Bacteriol.">
        <title>Genome Sequence of an Erwinia amylovora Strain with Pathogenicity Restricted to Rubus Plants.</title>
        <authorList>
            <person name="Powney R."/>
            <person name="Smits T.H."/>
            <person name="Sawbridge T."/>
            <person name="Frey B."/>
            <person name="Blom J."/>
            <person name="Frey J.E."/>
            <person name="Plummer K.M."/>
            <person name="Beer S.V."/>
            <person name="Luck J."/>
            <person name="Duffy B."/>
            <person name="Rodoni B."/>
        </authorList>
    </citation>
    <scope>NUCLEOTIDE SEQUENCE</scope>
    <source>
        <strain evidence="1">ATCC BAA-2158</strain>
    </source>
</reference>
<protein>
    <submittedName>
        <fullName evidence="1">Uncharacterized protein</fullName>
    </submittedName>
</protein>
<organism evidence="1">
    <name type="scientific">Erwinia amylovora ATCC BAA-2158</name>
    <dbReference type="NCBI Taxonomy" id="889211"/>
    <lineage>
        <taxon>Bacteria</taxon>
        <taxon>Pseudomonadati</taxon>
        <taxon>Pseudomonadota</taxon>
        <taxon>Gammaproteobacteria</taxon>
        <taxon>Enterobacterales</taxon>
        <taxon>Erwiniaceae</taxon>
        <taxon>Erwinia</taxon>
    </lineage>
</organism>
<name>E5B8Z3_ERWAM</name>